<evidence type="ECO:0000259" key="3">
    <source>
        <dbReference type="Pfam" id="PF24883"/>
    </source>
</evidence>
<dbReference type="PANTHER" id="PTHR10039:SF10">
    <property type="entry name" value="NACHT DOMAIN-CONTAINING PROTEIN"/>
    <property type="match status" value="1"/>
</dbReference>
<dbReference type="InterPro" id="IPR056884">
    <property type="entry name" value="NPHP3-like_N"/>
</dbReference>
<dbReference type="InterPro" id="IPR002110">
    <property type="entry name" value="Ankyrin_rpt"/>
</dbReference>
<evidence type="ECO:0000313" key="5">
    <source>
        <dbReference type="Proteomes" id="UP000247810"/>
    </source>
</evidence>
<dbReference type="SUPFAM" id="SSF48403">
    <property type="entry name" value="Ankyrin repeat"/>
    <property type="match status" value="1"/>
</dbReference>
<keyword evidence="1" id="KW-0677">Repeat</keyword>
<dbReference type="AlphaFoldDB" id="A0A319D0B8"/>
<sequence>MGEIKEMCYDREISTWLGRDKMSQQASLYTDLKVLRADETCGFLLTTESFIKWYHATGPQQLVILGEMGCGKSVAMAFLQQHLKKRNDKLPSPKICGYYCRDDGTRTDIQMFAVLILSLLDQLPGLKKQFIADYRQAQLDGNYDPAADPKILEDLLQRMLEGIDRPIFFVIDGLDECDRLSRNNLLRLLKTLSQRISGFKSVISSRPKEDILEQLGETFKIELGPDAERDALIVESAVEKQLSHLSTNVKALVIKELSPRACGSAIWTRMTVELIQAREIRRLDPMQLFLKEMPLPTELSTLYNSLLSQSTLSIAENEYDARTALKLLCICRRPLSILELTWAVTLNAARYISTVNELSKRVDCQRVMSLIAPFINRVDFNDLKRHQVRLLHQSMKEFILKEWTSDQPFPQDSKMEESDIFSFDRRSQSLEAFLLGICTRYLLLDEICTEVLFSDEQLAIAELPQDIDLFNDNEESVEYDPYCSWESWEENMIRFDPNERGFGEFFVYASSHWLDHFGAITVEPFPSLVSVENLCQAGSTRLHNWTQQNCRPGCTIMPRYQFDSSLYDPLSITSLYGSEAMLRNMLENSDFEKGKFLREPAMAAADQILRWGDVSRLRIIFFDKNLGHQLQNLEFFRLIMKRWYEPRKRWNKPGINRHNWEILFDLVDCIADKLVREKWGKDLLCAAARANCLPMIQRLIRAAHKMIELQSEMLRGIEENFEDTTLYVAIRTGHISIIDFLVTAGANLKVRDQGGNTPLHLAAEGGCTDIVRLLLNGSDKDAKNHAGKTALQIATERRNSDLARMLQP</sequence>
<feature type="repeat" description="ANK" evidence="2">
    <location>
        <begin position="754"/>
        <end position="776"/>
    </location>
</feature>
<gene>
    <name evidence="4" type="ORF">BO71DRAFT_62196</name>
</gene>
<feature type="domain" description="Nephrocystin 3-like N-terminal" evidence="3">
    <location>
        <begin position="40"/>
        <end position="206"/>
    </location>
</feature>
<dbReference type="PROSITE" id="PS50088">
    <property type="entry name" value="ANK_REPEAT"/>
    <property type="match status" value="2"/>
</dbReference>
<dbReference type="Proteomes" id="UP000247810">
    <property type="component" value="Unassembled WGS sequence"/>
</dbReference>
<dbReference type="InterPro" id="IPR027417">
    <property type="entry name" value="P-loop_NTPase"/>
</dbReference>
<dbReference type="PROSITE" id="PS50297">
    <property type="entry name" value="ANK_REP_REGION"/>
    <property type="match status" value="2"/>
</dbReference>
<accession>A0A319D0B8</accession>
<dbReference type="EMBL" id="KZ825961">
    <property type="protein sequence ID" value="PYH90966.1"/>
    <property type="molecule type" value="Genomic_DNA"/>
</dbReference>
<dbReference type="PANTHER" id="PTHR10039">
    <property type="entry name" value="AMELOGENIN"/>
    <property type="match status" value="1"/>
</dbReference>
<keyword evidence="5" id="KW-1185">Reference proteome</keyword>
<dbReference type="SMART" id="SM00248">
    <property type="entry name" value="ANK"/>
    <property type="match status" value="3"/>
</dbReference>
<dbReference type="InterPro" id="IPR036770">
    <property type="entry name" value="Ankyrin_rpt-contain_sf"/>
</dbReference>
<evidence type="ECO:0000256" key="1">
    <source>
        <dbReference type="ARBA" id="ARBA00022737"/>
    </source>
</evidence>
<evidence type="ECO:0000313" key="4">
    <source>
        <dbReference type="EMBL" id="PYH90966.1"/>
    </source>
</evidence>
<dbReference type="Gene3D" id="1.25.40.20">
    <property type="entry name" value="Ankyrin repeat-containing domain"/>
    <property type="match status" value="1"/>
</dbReference>
<dbReference type="Pfam" id="PF12796">
    <property type="entry name" value="Ank_2"/>
    <property type="match status" value="1"/>
</dbReference>
<dbReference type="Gene3D" id="3.40.50.300">
    <property type="entry name" value="P-loop containing nucleotide triphosphate hydrolases"/>
    <property type="match status" value="1"/>
</dbReference>
<evidence type="ECO:0000256" key="2">
    <source>
        <dbReference type="PROSITE-ProRule" id="PRU00023"/>
    </source>
</evidence>
<dbReference type="Pfam" id="PF24883">
    <property type="entry name" value="NPHP3_N"/>
    <property type="match status" value="1"/>
</dbReference>
<name>A0A319D0B8_9EURO</name>
<dbReference type="STRING" id="1448320.A0A319D0B8"/>
<reference evidence="4 5" key="1">
    <citation type="submission" date="2018-02" db="EMBL/GenBank/DDBJ databases">
        <title>The genomes of Aspergillus section Nigri reveals drivers in fungal speciation.</title>
        <authorList>
            <consortium name="DOE Joint Genome Institute"/>
            <person name="Vesth T.C."/>
            <person name="Nybo J."/>
            <person name="Theobald S."/>
            <person name="Brandl J."/>
            <person name="Frisvad J.C."/>
            <person name="Nielsen K.F."/>
            <person name="Lyhne E.K."/>
            <person name="Kogle M.E."/>
            <person name="Kuo A."/>
            <person name="Riley R."/>
            <person name="Clum A."/>
            <person name="Nolan M."/>
            <person name="Lipzen A."/>
            <person name="Salamov A."/>
            <person name="Henrissat B."/>
            <person name="Wiebenga A."/>
            <person name="De vries R.P."/>
            <person name="Grigoriev I.V."/>
            <person name="Mortensen U.H."/>
            <person name="Andersen M.R."/>
            <person name="Baker S.E."/>
        </authorList>
    </citation>
    <scope>NUCLEOTIDE SEQUENCE [LARGE SCALE GENOMIC DNA]</scope>
    <source>
        <strain evidence="4 5">CBS 707.79</strain>
    </source>
</reference>
<dbReference type="VEuPathDB" id="FungiDB:BO71DRAFT_62196"/>
<keyword evidence="2" id="KW-0040">ANK repeat</keyword>
<dbReference type="SUPFAM" id="SSF52540">
    <property type="entry name" value="P-loop containing nucleoside triphosphate hydrolases"/>
    <property type="match status" value="1"/>
</dbReference>
<feature type="repeat" description="ANK" evidence="2">
    <location>
        <begin position="721"/>
        <end position="753"/>
    </location>
</feature>
<dbReference type="OrthoDB" id="62952at2759"/>
<protein>
    <submittedName>
        <fullName evidence="4">NACHT domain protein</fullName>
    </submittedName>
</protein>
<organism evidence="4 5">
    <name type="scientific">Aspergillus ellipticus CBS 707.79</name>
    <dbReference type="NCBI Taxonomy" id="1448320"/>
    <lineage>
        <taxon>Eukaryota</taxon>
        <taxon>Fungi</taxon>
        <taxon>Dikarya</taxon>
        <taxon>Ascomycota</taxon>
        <taxon>Pezizomycotina</taxon>
        <taxon>Eurotiomycetes</taxon>
        <taxon>Eurotiomycetidae</taxon>
        <taxon>Eurotiales</taxon>
        <taxon>Aspergillaceae</taxon>
        <taxon>Aspergillus</taxon>
        <taxon>Aspergillus subgen. Circumdati</taxon>
    </lineage>
</organism>
<proteinExistence type="predicted"/>